<evidence type="ECO:0000313" key="2">
    <source>
        <dbReference type="EMBL" id="KAL0950267.1"/>
    </source>
</evidence>
<accession>A0ABR3J439</accession>
<name>A0ABR3J439_9AGAR</name>
<evidence type="ECO:0000313" key="3">
    <source>
        <dbReference type="Proteomes" id="UP001556367"/>
    </source>
</evidence>
<gene>
    <name evidence="2" type="ORF">HGRIS_010247</name>
</gene>
<sequence length="286" mass="32676">MTAEVSLMPIIKPIAVALAICLLGSIPIILQFERYNKVAKKKTSRQVSLPVPGIRPLFTVRRHIRDRELLIRLENPEQVDKESHDSELDKLELACDTAVDIEQLDIESQHTPEEAEYAIKLFNETLRLALRGRHQRLARVLPWWGLPRHDLSTVKKLKIQYPIPIDECIEMLAACSEVRELHLDSIVAPCQAGPFKFSKLVQLTKLRSLTIRTTVDLDEFFGVVKVPRLRALDMTLACQASPELYKIRWDGLHNVRVQGIPDAHSENHIRHRLDPGALVQLIRIVD</sequence>
<keyword evidence="1" id="KW-1133">Transmembrane helix</keyword>
<proteinExistence type="predicted"/>
<dbReference type="EMBL" id="JASNQZ010000012">
    <property type="protein sequence ID" value="KAL0950267.1"/>
    <property type="molecule type" value="Genomic_DNA"/>
</dbReference>
<protein>
    <submittedName>
        <fullName evidence="2">Uncharacterized protein</fullName>
    </submittedName>
</protein>
<evidence type="ECO:0000256" key="1">
    <source>
        <dbReference type="SAM" id="Phobius"/>
    </source>
</evidence>
<keyword evidence="1" id="KW-0472">Membrane</keyword>
<reference evidence="3" key="1">
    <citation type="submission" date="2024-06" db="EMBL/GenBank/DDBJ databases">
        <title>Multi-omics analyses provide insights into the biosynthesis of the anticancer antibiotic pleurotin in Hohenbuehelia grisea.</title>
        <authorList>
            <person name="Weaver J.A."/>
            <person name="Alberti F."/>
        </authorList>
    </citation>
    <scope>NUCLEOTIDE SEQUENCE [LARGE SCALE GENOMIC DNA]</scope>
    <source>
        <strain evidence="3">T-177</strain>
    </source>
</reference>
<comment type="caution">
    <text evidence="2">The sequence shown here is derived from an EMBL/GenBank/DDBJ whole genome shotgun (WGS) entry which is preliminary data.</text>
</comment>
<organism evidence="2 3">
    <name type="scientific">Hohenbuehelia grisea</name>
    <dbReference type="NCBI Taxonomy" id="104357"/>
    <lineage>
        <taxon>Eukaryota</taxon>
        <taxon>Fungi</taxon>
        <taxon>Dikarya</taxon>
        <taxon>Basidiomycota</taxon>
        <taxon>Agaricomycotina</taxon>
        <taxon>Agaricomycetes</taxon>
        <taxon>Agaricomycetidae</taxon>
        <taxon>Agaricales</taxon>
        <taxon>Pleurotineae</taxon>
        <taxon>Pleurotaceae</taxon>
        <taxon>Hohenbuehelia</taxon>
    </lineage>
</organism>
<dbReference type="Proteomes" id="UP001556367">
    <property type="component" value="Unassembled WGS sequence"/>
</dbReference>
<keyword evidence="1" id="KW-0812">Transmembrane</keyword>
<feature type="transmembrane region" description="Helical" evidence="1">
    <location>
        <begin position="14"/>
        <end position="32"/>
    </location>
</feature>
<keyword evidence="3" id="KW-1185">Reference proteome</keyword>